<feature type="transmembrane region" description="Helical" evidence="9">
    <location>
        <begin position="134"/>
        <end position="158"/>
    </location>
</feature>
<accession>A0A3E3ECP3</accession>
<dbReference type="PANTHER" id="PTHR33989">
    <property type="match status" value="1"/>
</dbReference>
<keyword evidence="2 8" id="KW-0813">Transport</keyword>
<evidence type="ECO:0000256" key="1">
    <source>
        <dbReference type="ARBA" id="ARBA00004651"/>
    </source>
</evidence>
<evidence type="ECO:0000313" key="12">
    <source>
        <dbReference type="Proteomes" id="UP000261032"/>
    </source>
</evidence>
<dbReference type="Pfam" id="PF02378">
    <property type="entry name" value="PTS_EIIC"/>
    <property type="match status" value="1"/>
</dbReference>
<dbReference type="AlphaFoldDB" id="A0A3E3ECP3"/>
<keyword evidence="5 9" id="KW-0812">Transmembrane</keyword>
<dbReference type="GO" id="GO:0008982">
    <property type="term" value="F:protein-N(PI)-phosphohistidine-sugar phosphotransferase activity"/>
    <property type="evidence" value="ECO:0007669"/>
    <property type="project" value="UniProtKB-UniRule"/>
</dbReference>
<dbReference type="GO" id="GO:1902815">
    <property type="term" value="P:N,N'-diacetylchitobiose import"/>
    <property type="evidence" value="ECO:0007669"/>
    <property type="project" value="TreeGrafter"/>
</dbReference>
<comment type="function">
    <text evidence="8">The phosphoenolpyruvate-dependent sugar phosphotransferase system (PTS), a major carbohydrate active -transport system, catalyzes the phosphorylation of incoming sugar substrates concomitant with their translocation across the cell membrane.</text>
</comment>
<dbReference type="GO" id="GO:0009401">
    <property type="term" value="P:phosphoenolpyruvate-dependent sugar phosphotransferase system"/>
    <property type="evidence" value="ECO:0007669"/>
    <property type="project" value="InterPro"/>
</dbReference>
<dbReference type="InterPro" id="IPR003352">
    <property type="entry name" value="PTS_EIIC"/>
</dbReference>
<evidence type="ECO:0000256" key="5">
    <source>
        <dbReference type="ARBA" id="ARBA00022692"/>
    </source>
</evidence>
<proteinExistence type="predicted"/>
<feature type="transmembrane region" description="Helical" evidence="9">
    <location>
        <begin position="249"/>
        <end position="270"/>
    </location>
</feature>
<keyword evidence="7 8" id="KW-0472">Membrane</keyword>
<evidence type="ECO:0000256" key="3">
    <source>
        <dbReference type="ARBA" id="ARBA00022475"/>
    </source>
</evidence>
<dbReference type="GO" id="GO:0005886">
    <property type="term" value="C:plasma membrane"/>
    <property type="evidence" value="ECO:0007669"/>
    <property type="project" value="UniProtKB-SubCell"/>
</dbReference>
<evidence type="ECO:0000259" key="10">
    <source>
        <dbReference type="PROSITE" id="PS51105"/>
    </source>
</evidence>
<keyword evidence="3 8" id="KW-1003">Cell membrane</keyword>
<evidence type="ECO:0000256" key="7">
    <source>
        <dbReference type="ARBA" id="ARBA00023136"/>
    </source>
</evidence>
<evidence type="ECO:0000256" key="2">
    <source>
        <dbReference type="ARBA" id="ARBA00022448"/>
    </source>
</evidence>
<gene>
    <name evidence="11" type="ORF">DXB93_08940</name>
</gene>
<evidence type="ECO:0000256" key="9">
    <source>
        <dbReference type="SAM" id="Phobius"/>
    </source>
</evidence>
<dbReference type="Proteomes" id="UP000261032">
    <property type="component" value="Unassembled WGS sequence"/>
</dbReference>
<dbReference type="PANTHER" id="PTHR33989:SF4">
    <property type="entry name" value="PTS SYSTEM N,N'-DIACETYLCHITOBIOSE-SPECIFIC EIIC COMPONENT"/>
    <property type="match status" value="1"/>
</dbReference>
<comment type="caution">
    <text evidence="11">The sequence shown here is derived from an EMBL/GenBank/DDBJ whole genome shotgun (WGS) entry which is preliminary data.</text>
</comment>
<reference evidence="11 12" key="1">
    <citation type="submission" date="2018-08" db="EMBL/GenBank/DDBJ databases">
        <title>A genome reference for cultivated species of the human gut microbiota.</title>
        <authorList>
            <person name="Zou Y."/>
            <person name="Xue W."/>
            <person name="Luo G."/>
        </authorList>
    </citation>
    <scope>NUCLEOTIDE SEQUENCE [LARGE SCALE GENOMIC DNA]</scope>
    <source>
        <strain evidence="11 12">OM06-4</strain>
    </source>
</reference>
<dbReference type="EMBL" id="QUSL01000012">
    <property type="protein sequence ID" value="RGD85078.1"/>
    <property type="molecule type" value="Genomic_DNA"/>
</dbReference>
<comment type="subcellular location">
    <subcellularLocation>
        <location evidence="1">Cell membrane</location>
        <topology evidence="1">Multi-pass membrane protein</topology>
    </subcellularLocation>
</comment>
<feature type="transmembrane region" description="Helical" evidence="9">
    <location>
        <begin position="67"/>
        <end position="86"/>
    </location>
</feature>
<organism evidence="11 12">
    <name type="scientific">Thomasclavelia ramosa</name>
    <dbReference type="NCBI Taxonomy" id="1547"/>
    <lineage>
        <taxon>Bacteria</taxon>
        <taxon>Bacillati</taxon>
        <taxon>Bacillota</taxon>
        <taxon>Erysipelotrichia</taxon>
        <taxon>Erysipelotrichales</taxon>
        <taxon>Coprobacillaceae</taxon>
        <taxon>Thomasclavelia</taxon>
    </lineage>
</organism>
<dbReference type="RefSeq" id="WP_117581389.1">
    <property type="nucleotide sequence ID" value="NZ_QUSL01000012.1"/>
</dbReference>
<feature type="transmembrane region" description="Helical" evidence="9">
    <location>
        <begin position="219"/>
        <end position="242"/>
    </location>
</feature>
<feature type="transmembrane region" description="Helical" evidence="9">
    <location>
        <begin position="276"/>
        <end position="299"/>
    </location>
</feature>
<evidence type="ECO:0000256" key="6">
    <source>
        <dbReference type="ARBA" id="ARBA00022989"/>
    </source>
</evidence>
<evidence type="ECO:0000313" key="11">
    <source>
        <dbReference type="EMBL" id="RGD85078.1"/>
    </source>
</evidence>
<feature type="transmembrane region" description="Helical" evidence="9">
    <location>
        <begin position="35"/>
        <end position="55"/>
    </location>
</feature>
<name>A0A3E3ECP3_9FIRM</name>
<evidence type="ECO:0000256" key="8">
    <source>
        <dbReference type="PIRNR" id="PIRNR006351"/>
    </source>
</evidence>
<feature type="transmembrane region" description="Helical" evidence="9">
    <location>
        <begin position="389"/>
        <end position="407"/>
    </location>
</feature>
<feature type="transmembrane region" description="Helical" evidence="9">
    <location>
        <begin position="93"/>
        <end position="114"/>
    </location>
</feature>
<dbReference type="PROSITE" id="PS51105">
    <property type="entry name" value="PTS_EIIC_TYPE_3"/>
    <property type="match status" value="1"/>
</dbReference>
<dbReference type="InterPro" id="IPR051088">
    <property type="entry name" value="PTS_Sugar-EIIC/EIIB"/>
</dbReference>
<keyword evidence="6 9" id="KW-1133">Transmembrane helix</keyword>
<feature type="domain" description="PTS EIIC type-3" evidence="10">
    <location>
        <begin position="8"/>
        <end position="406"/>
    </location>
</feature>
<dbReference type="PIRSF" id="PIRSF006351">
    <property type="entry name" value="PTS_EIIC-Cellobiose"/>
    <property type="match status" value="1"/>
</dbReference>
<evidence type="ECO:0000256" key="4">
    <source>
        <dbReference type="ARBA" id="ARBA00022597"/>
    </source>
</evidence>
<sequence length="428" mass="47604">MKGIMNWFTNKLAPGMQKVFSNPWIAAVASAMQKILPFILVGSVISIYNVFVRYIPSLPDLSFVNTFSFGMMSLIVAFMVTYFGMVELNHPKYTITAGLTSVTVFLMALCPTMATLLKNATTGKTELTFTDINFLGGSGLFIAIIVGLVVMLIFHLYAKLHILEDSATMPDFVCEWINNIVPMTIIYLIFGVTVFTIGFDLVEFINLIFQPIVNLGQSLLGFVVICFLYVLLYSVGISAWSLNAIVKPILMAGIAANAEMALAGGSPIYIVTTETIFTTALIAMGGLGGTLPLNFLMLFKCKSKKLKTMGKICIGPSIFNINEPLVYGAPIVFNPLLMIPMWINSIIGPLIIWFVMKAGMLNIPAGVNNISRIPAPICTWLTTDDFRAFIWFLVLFIIYGLIWYPFLMRYDNQLVKEEHEKELLKKEF</sequence>
<dbReference type="InterPro" id="IPR004501">
    <property type="entry name" value="PTS_EIIC_3"/>
</dbReference>
<dbReference type="InterPro" id="IPR004796">
    <property type="entry name" value="PTS_IIC_cello"/>
</dbReference>
<protein>
    <recommendedName>
        <fullName evidence="8">Permease IIC component</fullName>
    </recommendedName>
</protein>
<feature type="transmembrane region" description="Helical" evidence="9">
    <location>
        <begin position="179"/>
        <end position="199"/>
    </location>
</feature>
<feature type="transmembrane region" description="Helical" evidence="9">
    <location>
        <begin position="336"/>
        <end position="356"/>
    </location>
</feature>
<keyword evidence="4 8" id="KW-0762">Sugar transport</keyword>